<evidence type="ECO:0000256" key="1">
    <source>
        <dbReference type="ARBA" id="ARBA00001941"/>
    </source>
</evidence>
<proteinExistence type="predicted"/>
<feature type="chain" id="PRO_5045910047" description="NodB homology domain-containing protein" evidence="7">
    <location>
        <begin position="22"/>
        <end position="238"/>
    </location>
</feature>
<dbReference type="InterPro" id="IPR011330">
    <property type="entry name" value="Glyco_hydro/deAcase_b/a-brl"/>
</dbReference>
<dbReference type="PANTHER" id="PTHR46471:SF9">
    <property type="entry name" value="CHITIN DEACETYLASE"/>
    <property type="match status" value="1"/>
</dbReference>
<keyword evidence="10" id="KW-1185">Reference proteome</keyword>
<keyword evidence="6" id="KW-0170">Cobalt</keyword>
<evidence type="ECO:0000256" key="3">
    <source>
        <dbReference type="ARBA" id="ARBA00022729"/>
    </source>
</evidence>
<keyword evidence="5" id="KW-0119">Carbohydrate metabolism</keyword>
<dbReference type="EMBL" id="JAZHXI010000019">
    <property type="protein sequence ID" value="KAL2061110.1"/>
    <property type="molecule type" value="Genomic_DNA"/>
</dbReference>
<dbReference type="Gene3D" id="3.20.20.370">
    <property type="entry name" value="Glycoside hydrolase/deacetylase"/>
    <property type="match status" value="1"/>
</dbReference>
<dbReference type="Pfam" id="PF01522">
    <property type="entry name" value="Polysacc_deac_1"/>
    <property type="match status" value="1"/>
</dbReference>
<evidence type="ECO:0000313" key="10">
    <source>
        <dbReference type="Proteomes" id="UP001595075"/>
    </source>
</evidence>
<keyword evidence="4" id="KW-0378">Hydrolase</keyword>
<sequence>MHFSLLFLASFAAALPKASQAGPAAGTIITRCTAPNTIALTFDDGPWTYHSSIVNALNAAGAKATFFVTGKLYNCIYSQAAVLNATFAAGHQIASHTWDHKGLDTLSASDITTQMSKLETAFSNILGVKPTYMRPPNGATGGQTVNVLRGLGYRIVTWDVDSGDWNKESPASSEKKLTVGPHIVLMHETIPSTASTLAPWTIDWAKKNNLKMVTVAECLGDKDGAYTTAVAKTGAKSC</sequence>
<evidence type="ECO:0000256" key="5">
    <source>
        <dbReference type="ARBA" id="ARBA00023277"/>
    </source>
</evidence>
<dbReference type="Proteomes" id="UP001595075">
    <property type="component" value="Unassembled WGS sequence"/>
</dbReference>
<feature type="signal peptide" evidence="7">
    <location>
        <begin position="1"/>
        <end position="21"/>
    </location>
</feature>
<dbReference type="SUPFAM" id="SSF88713">
    <property type="entry name" value="Glycoside hydrolase/deacetylase"/>
    <property type="match status" value="1"/>
</dbReference>
<evidence type="ECO:0000256" key="2">
    <source>
        <dbReference type="ARBA" id="ARBA00022723"/>
    </source>
</evidence>
<evidence type="ECO:0000259" key="8">
    <source>
        <dbReference type="PROSITE" id="PS51677"/>
    </source>
</evidence>
<organism evidence="9 10">
    <name type="scientific">Oculimacula yallundae</name>
    <dbReference type="NCBI Taxonomy" id="86028"/>
    <lineage>
        <taxon>Eukaryota</taxon>
        <taxon>Fungi</taxon>
        <taxon>Dikarya</taxon>
        <taxon>Ascomycota</taxon>
        <taxon>Pezizomycotina</taxon>
        <taxon>Leotiomycetes</taxon>
        <taxon>Helotiales</taxon>
        <taxon>Ploettnerulaceae</taxon>
        <taxon>Oculimacula</taxon>
    </lineage>
</organism>
<name>A0ABR4BU26_9HELO</name>
<dbReference type="PROSITE" id="PS51677">
    <property type="entry name" value="NODB"/>
    <property type="match status" value="1"/>
</dbReference>
<comment type="cofactor">
    <cofactor evidence="1">
        <name>Co(2+)</name>
        <dbReference type="ChEBI" id="CHEBI:48828"/>
    </cofactor>
</comment>
<evidence type="ECO:0000256" key="6">
    <source>
        <dbReference type="ARBA" id="ARBA00023285"/>
    </source>
</evidence>
<reference evidence="9 10" key="1">
    <citation type="journal article" date="2024" name="Commun. Biol.">
        <title>Comparative genomic analysis of thermophilic fungi reveals convergent evolutionary adaptations and gene losses.</title>
        <authorList>
            <person name="Steindorff A.S."/>
            <person name="Aguilar-Pontes M.V."/>
            <person name="Robinson A.J."/>
            <person name="Andreopoulos B."/>
            <person name="LaButti K."/>
            <person name="Kuo A."/>
            <person name="Mondo S."/>
            <person name="Riley R."/>
            <person name="Otillar R."/>
            <person name="Haridas S."/>
            <person name="Lipzen A."/>
            <person name="Grimwood J."/>
            <person name="Schmutz J."/>
            <person name="Clum A."/>
            <person name="Reid I.D."/>
            <person name="Moisan M.C."/>
            <person name="Butler G."/>
            <person name="Nguyen T.T.M."/>
            <person name="Dewar K."/>
            <person name="Conant G."/>
            <person name="Drula E."/>
            <person name="Henrissat B."/>
            <person name="Hansel C."/>
            <person name="Singer S."/>
            <person name="Hutchinson M.I."/>
            <person name="de Vries R.P."/>
            <person name="Natvig D.O."/>
            <person name="Powell A.J."/>
            <person name="Tsang A."/>
            <person name="Grigoriev I.V."/>
        </authorList>
    </citation>
    <scope>NUCLEOTIDE SEQUENCE [LARGE SCALE GENOMIC DNA]</scope>
    <source>
        <strain evidence="9 10">CBS 494.80</strain>
    </source>
</reference>
<keyword evidence="3 7" id="KW-0732">Signal</keyword>
<evidence type="ECO:0000256" key="4">
    <source>
        <dbReference type="ARBA" id="ARBA00022801"/>
    </source>
</evidence>
<evidence type="ECO:0000313" key="9">
    <source>
        <dbReference type="EMBL" id="KAL2061110.1"/>
    </source>
</evidence>
<comment type="caution">
    <text evidence="9">The sequence shown here is derived from an EMBL/GenBank/DDBJ whole genome shotgun (WGS) entry which is preliminary data.</text>
</comment>
<keyword evidence="2" id="KW-0479">Metal-binding</keyword>
<protein>
    <recommendedName>
        <fullName evidence="8">NodB homology domain-containing protein</fullName>
    </recommendedName>
</protein>
<accession>A0ABR4BU26</accession>
<dbReference type="CDD" id="cd10951">
    <property type="entry name" value="CE4_ClCDA_like"/>
    <property type="match status" value="1"/>
</dbReference>
<dbReference type="PANTHER" id="PTHR46471">
    <property type="entry name" value="CHITIN DEACETYLASE"/>
    <property type="match status" value="1"/>
</dbReference>
<dbReference type="InterPro" id="IPR002509">
    <property type="entry name" value="NODB_dom"/>
</dbReference>
<evidence type="ECO:0000256" key="7">
    <source>
        <dbReference type="SAM" id="SignalP"/>
    </source>
</evidence>
<gene>
    <name evidence="9" type="ORF">VTL71DRAFT_7383</name>
</gene>
<feature type="domain" description="NodB homology" evidence="8">
    <location>
        <begin position="36"/>
        <end position="213"/>
    </location>
</feature>